<dbReference type="InterPro" id="IPR036271">
    <property type="entry name" value="Tet_transcr_reg_TetR-rel_C_sf"/>
</dbReference>
<keyword evidence="3" id="KW-0804">Transcription</keyword>
<evidence type="ECO:0000256" key="3">
    <source>
        <dbReference type="ARBA" id="ARBA00023163"/>
    </source>
</evidence>
<dbReference type="InterPro" id="IPR001647">
    <property type="entry name" value="HTH_TetR"/>
</dbReference>
<feature type="domain" description="HTH tetR-type" evidence="5">
    <location>
        <begin position="17"/>
        <end position="75"/>
    </location>
</feature>
<proteinExistence type="predicted"/>
<evidence type="ECO:0000313" key="7">
    <source>
        <dbReference type="Proteomes" id="UP001519295"/>
    </source>
</evidence>
<feature type="DNA-binding region" description="H-T-H motif" evidence="4">
    <location>
        <begin position="38"/>
        <end position="57"/>
    </location>
</feature>
<keyword evidence="7" id="KW-1185">Reference proteome</keyword>
<protein>
    <submittedName>
        <fullName evidence="6">AcrR family transcriptional regulator</fullName>
    </submittedName>
</protein>
<name>A0ABS4VU08_9PSEU</name>
<dbReference type="InterPro" id="IPR009057">
    <property type="entry name" value="Homeodomain-like_sf"/>
</dbReference>
<accession>A0ABS4VU08</accession>
<evidence type="ECO:0000256" key="2">
    <source>
        <dbReference type="ARBA" id="ARBA00023125"/>
    </source>
</evidence>
<evidence type="ECO:0000313" key="6">
    <source>
        <dbReference type="EMBL" id="MBP2367407.1"/>
    </source>
</evidence>
<evidence type="ECO:0000256" key="4">
    <source>
        <dbReference type="PROSITE-ProRule" id="PRU00335"/>
    </source>
</evidence>
<gene>
    <name evidence="6" type="ORF">JOF36_003103</name>
</gene>
<organism evidence="6 7">
    <name type="scientific">Pseudonocardia parietis</name>
    <dbReference type="NCBI Taxonomy" id="570936"/>
    <lineage>
        <taxon>Bacteria</taxon>
        <taxon>Bacillati</taxon>
        <taxon>Actinomycetota</taxon>
        <taxon>Actinomycetes</taxon>
        <taxon>Pseudonocardiales</taxon>
        <taxon>Pseudonocardiaceae</taxon>
        <taxon>Pseudonocardia</taxon>
    </lineage>
</organism>
<comment type="caution">
    <text evidence="6">The sequence shown here is derived from an EMBL/GenBank/DDBJ whole genome shotgun (WGS) entry which is preliminary data.</text>
</comment>
<dbReference type="PANTHER" id="PTHR30055">
    <property type="entry name" value="HTH-TYPE TRANSCRIPTIONAL REGULATOR RUTR"/>
    <property type="match status" value="1"/>
</dbReference>
<dbReference type="InterPro" id="IPR050109">
    <property type="entry name" value="HTH-type_TetR-like_transc_reg"/>
</dbReference>
<dbReference type="PROSITE" id="PS50977">
    <property type="entry name" value="HTH_TETR_2"/>
    <property type="match status" value="1"/>
</dbReference>
<dbReference type="SUPFAM" id="SSF46689">
    <property type="entry name" value="Homeodomain-like"/>
    <property type="match status" value="1"/>
</dbReference>
<evidence type="ECO:0000256" key="1">
    <source>
        <dbReference type="ARBA" id="ARBA00023015"/>
    </source>
</evidence>
<dbReference type="RefSeq" id="WP_210027539.1">
    <property type="nucleotide sequence ID" value="NZ_JAGINU010000001.1"/>
</dbReference>
<keyword evidence="1" id="KW-0805">Transcription regulation</keyword>
<dbReference type="Pfam" id="PF00440">
    <property type="entry name" value="TetR_N"/>
    <property type="match status" value="1"/>
</dbReference>
<dbReference type="PANTHER" id="PTHR30055:SF234">
    <property type="entry name" value="HTH-TYPE TRANSCRIPTIONAL REGULATOR BETI"/>
    <property type="match status" value="1"/>
</dbReference>
<keyword evidence="2 4" id="KW-0238">DNA-binding</keyword>
<evidence type="ECO:0000259" key="5">
    <source>
        <dbReference type="PROSITE" id="PS50977"/>
    </source>
</evidence>
<dbReference type="SUPFAM" id="SSF48498">
    <property type="entry name" value="Tetracyclin repressor-like, C-terminal domain"/>
    <property type="match status" value="1"/>
</dbReference>
<dbReference type="Gene3D" id="1.10.357.10">
    <property type="entry name" value="Tetracycline Repressor, domain 2"/>
    <property type="match status" value="1"/>
</dbReference>
<reference evidence="6 7" key="1">
    <citation type="submission" date="2021-03" db="EMBL/GenBank/DDBJ databases">
        <title>Sequencing the genomes of 1000 actinobacteria strains.</title>
        <authorList>
            <person name="Klenk H.-P."/>
        </authorList>
    </citation>
    <scope>NUCLEOTIDE SEQUENCE [LARGE SCALE GENOMIC DNA]</scope>
    <source>
        <strain evidence="6 7">DSM 45256</strain>
    </source>
</reference>
<dbReference type="EMBL" id="JAGINU010000001">
    <property type="protein sequence ID" value="MBP2367407.1"/>
    <property type="molecule type" value="Genomic_DNA"/>
</dbReference>
<sequence>MHATSSTVGQERRADARRNITAILDAAQACLSSNPDVSIGEIAKAAGVGRVTLYGHFGSRAELVDATFARVLVEADQTLDAVDLDGDPRDALARLISSSWRIVNRFRTLLLAAQRALPDERVRELHDGPMRRVHELLERGRAERVFRTDLPDTWMVATFYSIMHAAADEIAAGRLDAQDAGDLLVTTLLATFAPATEHTGQRGL</sequence>
<dbReference type="Proteomes" id="UP001519295">
    <property type="component" value="Unassembled WGS sequence"/>
</dbReference>